<feature type="signal peptide" evidence="1">
    <location>
        <begin position="1"/>
        <end position="25"/>
    </location>
</feature>
<evidence type="ECO:0000256" key="1">
    <source>
        <dbReference type="SAM" id="SignalP"/>
    </source>
</evidence>
<name>A0A0W7WNB7_9RHOB</name>
<feature type="chain" id="PRO_5006936512" description="DUF2314 domain-containing protein" evidence="1">
    <location>
        <begin position="26"/>
        <end position="181"/>
    </location>
</feature>
<comment type="caution">
    <text evidence="3">The sequence shown here is derived from an EMBL/GenBank/DDBJ whole genome shotgun (WGS) entry which is preliminary data.</text>
</comment>
<accession>A0A0W7WNB7</accession>
<sequence>MRPWPAFVPAIVLLCAALAAGPALANNPFGERPFTPFKVISSNPDLTEAFSAARKTLPSAIGAMQKSGGRFSPSLAFRVALVVPNTERPVELIWVDSIRRHGSLFKARLAGWPRGWPGEGPGTEVTFAYSQIADWAVQAVDGRFYGYYTTRVELQTAPAATRARYGPLLIDNPLPPDWRFN</sequence>
<feature type="domain" description="DUF2314" evidence="2">
    <location>
        <begin position="45"/>
        <end position="153"/>
    </location>
</feature>
<organism evidence="3 4">
    <name type="scientific">Pseudoponticoccus marisrubri</name>
    <dbReference type="NCBI Taxonomy" id="1685382"/>
    <lineage>
        <taxon>Bacteria</taxon>
        <taxon>Pseudomonadati</taxon>
        <taxon>Pseudomonadota</taxon>
        <taxon>Alphaproteobacteria</taxon>
        <taxon>Rhodobacterales</taxon>
        <taxon>Roseobacteraceae</taxon>
        <taxon>Pseudoponticoccus</taxon>
    </lineage>
</organism>
<dbReference type="InterPro" id="IPR018756">
    <property type="entry name" value="DUF2314"/>
</dbReference>
<dbReference type="Pfam" id="PF10077">
    <property type="entry name" value="DUF2314"/>
    <property type="match status" value="1"/>
</dbReference>
<evidence type="ECO:0000313" key="4">
    <source>
        <dbReference type="Proteomes" id="UP000054396"/>
    </source>
</evidence>
<evidence type="ECO:0000259" key="2">
    <source>
        <dbReference type="Pfam" id="PF10077"/>
    </source>
</evidence>
<proteinExistence type="predicted"/>
<dbReference type="OrthoDB" id="121776at2"/>
<gene>
    <name evidence="3" type="ORF">AVJ23_05665</name>
</gene>
<keyword evidence="1" id="KW-0732">Signal</keyword>
<evidence type="ECO:0000313" key="3">
    <source>
        <dbReference type="EMBL" id="KUF12060.1"/>
    </source>
</evidence>
<protein>
    <recommendedName>
        <fullName evidence="2">DUF2314 domain-containing protein</fullName>
    </recommendedName>
</protein>
<dbReference type="Proteomes" id="UP000054396">
    <property type="component" value="Unassembled WGS sequence"/>
</dbReference>
<reference evidence="3 4" key="1">
    <citation type="submission" date="2015-12" db="EMBL/GenBank/DDBJ databases">
        <authorList>
            <person name="Shamseldin A."/>
            <person name="Moawad H."/>
            <person name="Abd El-Rahim W.M."/>
            <person name="Sadowsky M.J."/>
        </authorList>
    </citation>
    <scope>NUCLEOTIDE SEQUENCE [LARGE SCALE GENOMIC DNA]</scope>
    <source>
        <strain evidence="3 4">SJ5A-1</strain>
    </source>
</reference>
<dbReference type="RefSeq" id="WP_058861179.1">
    <property type="nucleotide sequence ID" value="NZ_LPXO01000002.1"/>
</dbReference>
<dbReference type="AlphaFoldDB" id="A0A0W7WNB7"/>
<dbReference type="EMBL" id="LPXO01000002">
    <property type="protein sequence ID" value="KUF12060.1"/>
    <property type="molecule type" value="Genomic_DNA"/>
</dbReference>
<keyword evidence="4" id="KW-1185">Reference proteome</keyword>
<dbReference type="STRING" id="1685382.AVJ23_05665"/>